<keyword evidence="1" id="KW-1133">Transmembrane helix</keyword>
<protein>
    <submittedName>
        <fullName evidence="2">Uncharacterized protein</fullName>
    </submittedName>
</protein>
<proteinExistence type="predicted"/>
<dbReference type="Proteomes" id="UP001501310">
    <property type="component" value="Unassembled WGS sequence"/>
</dbReference>
<dbReference type="EMBL" id="BAAAZD010000001">
    <property type="protein sequence ID" value="GAA3998308.1"/>
    <property type="molecule type" value="Genomic_DNA"/>
</dbReference>
<keyword evidence="1" id="KW-0472">Membrane</keyword>
<sequence>MLGVPLFALFAAMMGAAMGVFIAGPWVALAGTLMLVASARLGLSSPVPWLGAGLLGGLCLARLTPFSMVILDEYGPNFSLVGGALGGVAAAWLFRRCWLLLTGAEPGDVPGF</sequence>
<evidence type="ECO:0000313" key="2">
    <source>
        <dbReference type="EMBL" id="GAA3998308.1"/>
    </source>
</evidence>
<name>A0ABP7RJA2_9SPHN</name>
<keyword evidence="3" id="KW-1185">Reference proteome</keyword>
<comment type="caution">
    <text evidence="2">The sequence shown here is derived from an EMBL/GenBank/DDBJ whole genome shotgun (WGS) entry which is preliminary data.</text>
</comment>
<accession>A0ABP7RJA2</accession>
<reference evidence="3" key="1">
    <citation type="journal article" date="2019" name="Int. J. Syst. Evol. Microbiol.">
        <title>The Global Catalogue of Microorganisms (GCM) 10K type strain sequencing project: providing services to taxonomists for standard genome sequencing and annotation.</title>
        <authorList>
            <consortium name="The Broad Institute Genomics Platform"/>
            <consortium name="The Broad Institute Genome Sequencing Center for Infectious Disease"/>
            <person name="Wu L."/>
            <person name="Ma J."/>
        </authorList>
    </citation>
    <scope>NUCLEOTIDE SEQUENCE [LARGE SCALE GENOMIC DNA]</scope>
    <source>
        <strain evidence="3">JCM 16603</strain>
    </source>
</reference>
<organism evidence="2 3">
    <name type="scientific">Sphingomonas humi</name>
    <dbReference type="NCBI Taxonomy" id="335630"/>
    <lineage>
        <taxon>Bacteria</taxon>
        <taxon>Pseudomonadati</taxon>
        <taxon>Pseudomonadota</taxon>
        <taxon>Alphaproteobacteria</taxon>
        <taxon>Sphingomonadales</taxon>
        <taxon>Sphingomonadaceae</taxon>
        <taxon>Sphingomonas</taxon>
    </lineage>
</organism>
<evidence type="ECO:0000313" key="3">
    <source>
        <dbReference type="Proteomes" id="UP001501310"/>
    </source>
</evidence>
<feature type="transmembrane region" description="Helical" evidence="1">
    <location>
        <begin position="75"/>
        <end position="94"/>
    </location>
</feature>
<feature type="transmembrane region" description="Helical" evidence="1">
    <location>
        <begin position="46"/>
        <end position="63"/>
    </location>
</feature>
<keyword evidence="1" id="KW-0812">Transmembrane</keyword>
<gene>
    <name evidence="2" type="ORF">GCM10022211_05000</name>
</gene>
<evidence type="ECO:0000256" key="1">
    <source>
        <dbReference type="SAM" id="Phobius"/>
    </source>
</evidence>